<gene>
    <name evidence="1" type="ORF">H257_15400</name>
</gene>
<organism evidence="1">
    <name type="scientific">Aphanomyces astaci</name>
    <name type="common">Crayfish plague agent</name>
    <dbReference type="NCBI Taxonomy" id="112090"/>
    <lineage>
        <taxon>Eukaryota</taxon>
        <taxon>Sar</taxon>
        <taxon>Stramenopiles</taxon>
        <taxon>Oomycota</taxon>
        <taxon>Saprolegniomycetes</taxon>
        <taxon>Saprolegniales</taxon>
        <taxon>Verrucalvaceae</taxon>
        <taxon>Aphanomyces</taxon>
    </lineage>
</organism>
<dbReference type="EMBL" id="KI913182">
    <property type="protein sequence ID" value="ETV68859.1"/>
    <property type="molecule type" value="Genomic_DNA"/>
</dbReference>
<proteinExistence type="predicted"/>
<evidence type="ECO:0000313" key="1">
    <source>
        <dbReference type="EMBL" id="ETV68859.1"/>
    </source>
</evidence>
<dbReference type="RefSeq" id="XP_009841813.1">
    <property type="nucleotide sequence ID" value="XM_009843511.1"/>
</dbReference>
<name>W4FPV9_APHAT</name>
<sequence length="249" mass="28504">MALLQERVTGIQEERVCRSKASLHRPRGHRYRRQRTSTRSQHYARHGQRYWDIGDHTLPPIEVLDDQPSIVPTEKDASKFERLAFCGAYVNIQMECMNDNLSNRMGDAAIEAELTALSDMAYLDDKWFNADKDSGKTYVTKGDYDRCACKSKRFIPMVMLLADVARPRLEAGFDGPSLSKNGPDETPTYRDYAVNKVVLSIKERFLSRRLMRHIRQPKPRSLGHCSAAINTVVGELYQRVGWCGNLCFN</sequence>
<dbReference type="AlphaFoldDB" id="W4FPV9"/>
<dbReference type="GeneID" id="20817396"/>
<accession>W4FPV9</accession>
<protein>
    <submittedName>
        <fullName evidence="1">Uncharacterized protein</fullName>
    </submittedName>
</protein>
<reference evidence="1" key="1">
    <citation type="submission" date="2013-12" db="EMBL/GenBank/DDBJ databases">
        <title>The Genome Sequence of Aphanomyces astaci APO3.</title>
        <authorList>
            <consortium name="The Broad Institute Genomics Platform"/>
            <person name="Russ C."/>
            <person name="Tyler B."/>
            <person name="van West P."/>
            <person name="Dieguez-Uribeondo J."/>
            <person name="Young S.K."/>
            <person name="Zeng Q."/>
            <person name="Gargeya S."/>
            <person name="Fitzgerald M."/>
            <person name="Abouelleil A."/>
            <person name="Alvarado L."/>
            <person name="Chapman S.B."/>
            <person name="Gainer-Dewar J."/>
            <person name="Goldberg J."/>
            <person name="Griggs A."/>
            <person name="Gujja S."/>
            <person name="Hansen M."/>
            <person name="Howarth C."/>
            <person name="Imamovic A."/>
            <person name="Ireland A."/>
            <person name="Larimer J."/>
            <person name="McCowan C."/>
            <person name="Murphy C."/>
            <person name="Pearson M."/>
            <person name="Poon T.W."/>
            <person name="Priest M."/>
            <person name="Roberts A."/>
            <person name="Saif S."/>
            <person name="Shea T."/>
            <person name="Sykes S."/>
            <person name="Wortman J."/>
            <person name="Nusbaum C."/>
            <person name="Birren B."/>
        </authorList>
    </citation>
    <scope>NUCLEOTIDE SEQUENCE [LARGE SCALE GENOMIC DNA]</scope>
    <source>
        <strain evidence="1">APO3</strain>
    </source>
</reference>
<dbReference type="VEuPathDB" id="FungiDB:H257_15400"/>